<organism evidence="3 4">
    <name type="scientific">Patellaria atrata CBS 101060</name>
    <dbReference type="NCBI Taxonomy" id="1346257"/>
    <lineage>
        <taxon>Eukaryota</taxon>
        <taxon>Fungi</taxon>
        <taxon>Dikarya</taxon>
        <taxon>Ascomycota</taxon>
        <taxon>Pezizomycotina</taxon>
        <taxon>Dothideomycetes</taxon>
        <taxon>Dothideomycetes incertae sedis</taxon>
        <taxon>Patellariales</taxon>
        <taxon>Patellariaceae</taxon>
        <taxon>Patellaria</taxon>
    </lineage>
</organism>
<dbReference type="InterPro" id="IPR055509">
    <property type="entry name" value="DUF7082"/>
</dbReference>
<evidence type="ECO:0000313" key="3">
    <source>
        <dbReference type="EMBL" id="KAF2837226.1"/>
    </source>
</evidence>
<evidence type="ECO:0000256" key="1">
    <source>
        <dbReference type="SAM" id="MobiDB-lite"/>
    </source>
</evidence>
<feature type="region of interest" description="Disordered" evidence="1">
    <location>
        <begin position="478"/>
        <end position="509"/>
    </location>
</feature>
<evidence type="ECO:0000313" key="4">
    <source>
        <dbReference type="Proteomes" id="UP000799429"/>
    </source>
</evidence>
<dbReference type="OrthoDB" id="1751210at2759"/>
<feature type="region of interest" description="Disordered" evidence="1">
    <location>
        <begin position="243"/>
        <end position="284"/>
    </location>
</feature>
<dbReference type="EMBL" id="MU006100">
    <property type="protein sequence ID" value="KAF2837226.1"/>
    <property type="molecule type" value="Genomic_DNA"/>
</dbReference>
<gene>
    <name evidence="3" type="ORF">M501DRAFT_195099</name>
</gene>
<feature type="compositionally biased region" description="Polar residues" evidence="1">
    <location>
        <begin position="478"/>
        <end position="490"/>
    </location>
</feature>
<dbReference type="PANTHER" id="PTHR39463">
    <property type="entry name" value="MEDUSA"/>
    <property type="match status" value="1"/>
</dbReference>
<accession>A0A9P4S6V1</accession>
<feature type="region of interest" description="Disordered" evidence="1">
    <location>
        <begin position="614"/>
        <end position="646"/>
    </location>
</feature>
<dbReference type="Proteomes" id="UP000799429">
    <property type="component" value="Unassembled WGS sequence"/>
</dbReference>
<keyword evidence="4" id="KW-1185">Reference proteome</keyword>
<dbReference type="PANTHER" id="PTHR39463:SF1">
    <property type="entry name" value="MEDUSA"/>
    <property type="match status" value="1"/>
</dbReference>
<feature type="compositionally biased region" description="Polar residues" evidence="1">
    <location>
        <begin position="264"/>
        <end position="281"/>
    </location>
</feature>
<name>A0A9P4S6V1_9PEZI</name>
<dbReference type="Pfam" id="PF23305">
    <property type="entry name" value="DUF7082"/>
    <property type="match status" value="1"/>
</dbReference>
<dbReference type="AlphaFoldDB" id="A0A9P4S6V1"/>
<feature type="region of interest" description="Disordered" evidence="1">
    <location>
        <begin position="1"/>
        <end position="21"/>
    </location>
</feature>
<sequence length="646" mass="70921">MPFMTGPSSQPRDVGFHPPFTSLMDARSRSLPQVISYSPNRGIVGSKLYVHIQSTYDLTNQQPPIMFTAMYGNKRCPTALSKRDSDEQFYRYALSSEIPSFDETGQHDTTTVPLILSMDDEYGQSLGVVEVGDFTYAPTTTYQQFQPVQDHSKKRKVSAESADFMRSSTKRHAGQPLHPRYVTSPNLYQQAQSLSPVTPFLQPSTPTAPGFAYQSGYTRPQQSMHFDNRRQSEVLYQYPASSITSQSGIKAPSPNVPPLGYSPYSASSQPARSPSMTSSKVTSRDPGIATSAILANPPLIRTTTLQANSAAVSGDKMAEDWSREEWDAKRRLVHFKRSQSGSTITASFSAVTPEEKPPNCICISCIWWEEKNDCFVTSVDTIYLLESLVGVRFTVEEKNRIRRNLEGFRPLTVSKAKAESEEFFKVIMGFPNPKPRNIEKDVKVFPWKILPHALKKIISKYSASYSSTAGALLPPVSNGQSGAVASQPTGQRRAASPRPTRGSATSNIYRSNMSSTGLLASPKVSGGLDLSMSAASGPNVRVAVPQLGGSMANMSQWQTGTGQYGPTFPSNSRTTSFDFTAYFDPRAGTVPTTATATNGMPMYHSRAEAILPESEQQMPQMGGEEEFSHVEEGKSYQTYGQRTSRA</sequence>
<dbReference type="GO" id="GO:0005634">
    <property type="term" value="C:nucleus"/>
    <property type="evidence" value="ECO:0007669"/>
    <property type="project" value="TreeGrafter"/>
</dbReference>
<comment type="caution">
    <text evidence="3">The sequence shown here is derived from an EMBL/GenBank/DDBJ whole genome shotgun (WGS) entry which is preliminary data.</text>
</comment>
<feature type="compositionally biased region" description="Polar residues" evidence="1">
    <location>
        <begin position="635"/>
        <end position="646"/>
    </location>
</feature>
<feature type="domain" description="DUF7082" evidence="2">
    <location>
        <begin position="315"/>
        <end position="458"/>
    </location>
</feature>
<evidence type="ECO:0000259" key="2">
    <source>
        <dbReference type="Pfam" id="PF23305"/>
    </source>
</evidence>
<feature type="compositionally biased region" description="Polar residues" evidence="1">
    <location>
        <begin position="1"/>
        <end position="11"/>
    </location>
</feature>
<reference evidence="3" key="1">
    <citation type="journal article" date="2020" name="Stud. Mycol.">
        <title>101 Dothideomycetes genomes: a test case for predicting lifestyles and emergence of pathogens.</title>
        <authorList>
            <person name="Haridas S."/>
            <person name="Albert R."/>
            <person name="Binder M."/>
            <person name="Bloem J."/>
            <person name="Labutti K."/>
            <person name="Salamov A."/>
            <person name="Andreopoulos B."/>
            <person name="Baker S."/>
            <person name="Barry K."/>
            <person name="Bills G."/>
            <person name="Bluhm B."/>
            <person name="Cannon C."/>
            <person name="Castanera R."/>
            <person name="Culley D."/>
            <person name="Daum C."/>
            <person name="Ezra D."/>
            <person name="Gonzalez J."/>
            <person name="Henrissat B."/>
            <person name="Kuo A."/>
            <person name="Liang C."/>
            <person name="Lipzen A."/>
            <person name="Lutzoni F."/>
            <person name="Magnuson J."/>
            <person name="Mondo S."/>
            <person name="Nolan M."/>
            <person name="Ohm R."/>
            <person name="Pangilinan J."/>
            <person name="Park H.-J."/>
            <person name="Ramirez L."/>
            <person name="Alfaro M."/>
            <person name="Sun H."/>
            <person name="Tritt A."/>
            <person name="Yoshinaga Y."/>
            <person name="Zwiers L.-H."/>
            <person name="Turgeon B."/>
            <person name="Goodwin S."/>
            <person name="Spatafora J."/>
            <person name="Crous P."/>
            <person name="Grigoriev I."/>
        </authorList>
    </citation>
    <scope>NUCLEOTIDE SEQUENCE</scope>
    <source>
        <strain evidence="3">CBS 101060</strain>
    </source>
</reference>
<proteinExistence type="predicted"/>
<protein>
    <recommendedName>
        <fullName evidence="2">DUF7082 domain-containing protein</fullName>
    </recommendedName>
</protein>